<dbReference type="SUPFAM" id="SSF56300">
    <property type="entry name" value="Metallo-dependent phosphatases"/>
    <property type="match status" value="1"/>
</dbReference>
<dbReference type="InterPro" id="IPR029052">
    <property type="entry name" value="Metallo-depent_PP-like"/>
</dbReference>
<dbReference type="CDD" id="cd07381">
    <property type="entry name" value="MPP_CapA"/>
    <property type="match status" value="1"/>
</dbReference>
<evidence type="ECO:0000256" key="1">
    <source>
        <dbReference type="ARBA" id="ARBA00005662"/>
    </source>
</evidence>
<reference evidence="3 4" key="1">
    <citation type="submission" date="2019-10" db="EMBL/GenBank/DDBJ databases">
        <title>Genome diversity of Sutterella seckii.</title>
        <authorList>
            <person name="Chaplin A.V."/>
            <person name="Sokolova S.R."/>
            <person name="Mosin K.A."/>
            <person name="Ivanova E.L."/>
            <person name="Kochetkova T.O."/>
            <person name="Goltsov A.Y."/>
            <person name="Trofimov D.Y."/>
            <person name="Efimov B.A."/>
        </authorList>
    </citation>
    <scope>NUCLEOTIDE SEQUENCE [LARGE SCALE GENOMIC DNA]</scope>
    <source>
        <strain evidence="3 4">ASD393</strain>
    </source>
</reference>
<dbReference type="InterPro" id="IPR019079">
    <property type="entry name" value="Capsule_synth_CapA"/>
</dbReference>
<sequence length="437" mass="48129">MKTSFIATGDSFITRHIAADGYEGFDDLRALIEEHDVKFANLEMTFHRQEGWPAAASGGTWAMTDPSMLDDMLRFGFNLFNTANNHSGDFGQEGVSATIRHLNERGMTFAGTGNTLQEASSACFLETREARVALIGITATFDPAAAAGGQSGTMRGRPGLNPLRFRTIHHVNPEHFEMAKTLAAVSQINAKAELSIRNGYRPPFPEGTLPLGSMFFALTDKEEYNETVPNEKDLARTIDEIRSARAQADIVLVSLHAHEMRGSDSTVAAEFLETFSRACIDAGASVVIGHGPHELRGIEAYKNGLIFYSIGNFIFETETVALQPFDAFSSKGLPIDMKIGDYMDHRSKNGTCGYIVQENIWRAVMPSWTIEDGRIRDVRLYPIDLAQHGTRSRRGIPTLSHSNAALEHLRKLSERYGTDIEIRDGVGCLKLNQDAAP</sequence>
<dbReference type="PANTHER" id="PTHR33393">
    <property type="entry name" value="POLYGLUTAMINE SYNTHESIS ACCESSORY PROTEIN RV0574C-RELATED"/>
    <property type="match status" value="1"/>
</dbReference>
<dbReference type="EMBL" id="WEHX01000003">
    <property type="protein sequence ID" value="KAB7662934.1"/>
    <property type="molecule type" value="Genomic_DNA"/>
</dbReference>
<dbReference type="InterPro" id="IPR052169">
    <property type="entry name" value="CW_Biosynth-Accessory"/>
</dbReference>
<comment type="caution">
    <text evidence="3">The sequence shown here is derived from an EMBL/GenBank/DDBJ whole genome shotgun (WGS) entry which is preliminary data.</text>
</comment>
<proteinExistence type="inferred from homology"/>
<dbReference type="AlphaFoldDB" id="A0A6I1EVV7"/>
<name>A0A6I1EVV7_9BURK</name>
<feature type="domain" description="Capsule synthesis protein CapA" evidence="2">
    <location>
        <begin position="4"/>
        <end position="317"/>
    </location>
</feature>
<gene>
    <name evidence="3" type="ORF">GBM95_01150</name>
</gene>
<dbReference type="PANTHER" id="PTHR33393:SF13">
    <property type="entry name" value="PGA BIOSYNTHESIS PROTEIN CAPA"/>
    <property type="match status" value="1"/>
</dbReference>
<accession>A0A6I1EVV7</accession>
<dbReference type="OrthoDB" id="5405713at2"/>
<protein>
    <submittedName>
        <fullName evidence="3">CapA family protein</fullName>
    </submittedName>
</protein>
<dbReference type="Proteomes" id="UP000430564">
    <property type="component" value="Unassembled WGS sequence"/>
</dbReference>
<organism evidence="3 4">
    <name type="scientific">Sutterella seckii</name>
    <dbReference type="NCBI Taxonomy" id="1944635"/>
    <lineage>
        <taxon>Bacteria</taxon>
        <taxon>Pseudomonadati</taxon>
        <taxon>Pseudomonadota</taxon>
        <taxon>Betaproteobacteria</taxon>
        <taxon>Burkholderiales</taxon>
        <taxon>Sutterellaceae</taxon>
        <taxon>Sutterella</taxon>
    </lineage>
</organism>
<evidence type="ECO:0000259" key="2">
    <source>
        <dbReference type="SMART" id="SM00854"/>
    </source>
</evidence>
<comment type="similarity">
    <text evidence="1">Belongs to the CapA family.</text>
</comment>
<dbReference type="Pfam" id="PF09587">
    <property type="entry name" value="PGA_cap"/>
    <property type="match status" value="1"/>
</dbReference>
<evidence type="ECO:0000313" key="3">
    <source>
        <dbReference type="EMBL" id="KAB7662934.1"/>
    </source>
</evidence>
<evidence type="ECO:0000313" key="4">
    <source>
        <dbReference type="Proteomes" id="UP000430564"/>
    </source>
</evidence>
<dbReference type="RefSeq" id="WP_152157412.1">
    <property type="nucleotide sequence ID" value="NZ_WEHX01000003.1"/>
</dbReference>
<dbReference type="SMART" id="SM00854">
    <property type="entry name" value="PGA_cap"/>
    <property type="match status" value="1"/>
</dbReference>